<organism evidence="9 10">
    <name type="scientific">Actinomadura yumaensis</name>
    <dbReference type="NCBI Taxonomy" id="111807"/>
    <lineage>
        <taxon>Bacteria</taxon>
        <taxon>Bacillati</taxon>
        <taxon>Actinomycetota</taxon>
        <taxon>Actinomycetes</taxon>
        <taxon>Streptosporangiales</taxon>
        <taxon>Thermomonosporaceae</taxon>
        <taxon>Actinomadura</taxon>
    </lineage>
</organism>
<dbReference type="PANTHER" id="PTHR30071">
    <property type="entry name" value="HEME EXPORTER PROTEIN C"/>
    <property type="match status" value="1"/>
</dbReference>
<evidence type="ECO:0000313" key="10">
    <source>
        <dbReference type="Proteomes" id="UP001596380"/>
    </source>
</evidence>
<dbReference type="InterPro" id="IPR002541">
    <property type="entry name" value="Cyt_c_assembly"/>
</dbReference>
<comment type="subcellular location">
    <subcellularLocation>
        <location evidence="1">Membrane</location>
        <topology evidence="1">Multi-pass membrane protein</topology>
    </subcellularLocation>
</comment>
<evidence type="ECO:0000256" key="6">
    <source>
        <dbReference type="SAM" id="MobiDB-lite"/>
    </source>
</evidence>
<sequence length="364" mass="38775">MPPDSTLATWSDSLTNGATALYTFAALAFAAVFAYRRTRTEAKTKTEALAESPERVLVAAGGGTAARPGPPPPASSASASEDDGEGEGEGEPEQRMFTADSLGRYALGLTALGWAVHLTALATRGLAAGRVPWANMYEFICAVTFTAVSALLVLFVRKRTFYLGAFVMFPVVVALGLATTTLYTPIDPLQPSLHSYWLAIHVLAAIAASGGFTVATALTALYLYRLRAVPAPEDPADRPAERPADRPAARPSVAALASRLPGAATLERLARQTLMFAFPVWTFAIIAGAIWADNAWGRYWGWDPKETWAFITWVVYAAYLHAQTTKGWSGRKAAVIALAGYGCLLFNLVGVNLWGSGLHSYAGL</sequence>
<evidence type="ECO:0000256" key="3">
    <source>
        <dbReference type="ARBA" id="ARBA00022748"/>
    </source>
</evidence>
<feature type="transmembrane region" description="Helical" evidence="7">
    <location>
        <begin position="274"/>
        <end position="292"/>
    </location>
</feature>
<evidence type="ECO:0000256" key="4">
    <source>
        <dbReference type="ARBA" id="ARBA00022989"/>
    </source>
</evidence>
<keyword evidence="5 7" id="KW-0472">Membrane</keyword>
<feature type="compositionally biased region" description="Acidic residues" evidence="6">
    <location>
        <begin position="80"/>
        <end position="91"/>
    </location>
</feature>
<feature type="transmembrane region" description="Helical" evidence="7">
    <location>
        <begin position="196"/>
        <end position="224"/>
    </location>
</feature>
<proteinExistence type="predicted"/>
<feature type="region of interest" description="Disordered" evidence="6">
    <location>
        <begin position="61"/>
        <end position="93"/>
    </location>
</feature>
<feature type="transmembrane region" description="Helical" evidence="7">
    <location>
        <begin position="20"/>
        <end position="36"/>
    </location>
</feature>
<keyword evidence="3" id="KW-0201">Cytochrome c-type biogenesis</keyword>
<dbReference type="InterPro" id="IPR045062">
    <property type="entry name" value="Cyt_c_biogenesis_CcsA/CcmC"/>
</dbReference>
<dbReference type="InterPro" id="IPR017562">
    <property type="entry name" value="Cyt_c_biogenesis_CcsA"/>
</dbReference>
<dbReference type="RefSeq" id="WP_160822785.1">
    <property type="nucleotide sequence ID" value="NZ_JBHSXE010000001.1"/>
</dbReference>
<feature type="transmembrane region" description="Helical" evidence="7">
    <location>
        <begin position="161"/>
        <end position="184"/>
    </location>
</feature>
<comment type="caution">
    <text evidence="9">The sequence shown here is derived from an EMBL/GenBank/DDBJ whole genome shotgun (WGS) entry which is preliminary data.</text>
</comment>
<accession>A0ABW2CK96</accession>
<keyword evidence="10" id="KW-1185">Reference proteome</keyword>
<name>A0ABW2CK96_9ACTN</name>
<feature type="transmembrane region" description="Helical" evidence="7">
    <location>
        <begin position="133"/>
        <end position="154"/>
    </location>
</feature>
<evidence type="ECO:0000256" key="5">
    <source>
        <dbReference type="ARBA" id="ARBA00023136"/>
    </source>
</evidence>
<feature type="domain" description="Cytochrome c assembly protein" evidence="8">
    <location>
        <begin position="133"/>
        <end position="359"/>
    </location>
</feature>
<keyword evidence="2 7" id="KW-0812">Transmembrane</keyword>
<dbReference type="Proteomes" id="UP001596380">
    <property type="component" value="Unassembled WGS sequence"/>
</dbReference>
<evidence type="ECO:0000259" key="8">
    <source>
        <dbReference type="Pfam" id="PF01578"/>
    </source>
</evidence>
<protein>
    <submittedName>
        <fullName evidence="9">C-type cytochrome biogenesis protein CcsB</fullName>
    </submittedName>
</protein>
<evidence type="ECO:0000313" key="9">
    <source>
        <dbReference type="EMBL" id="MFC6881370.1"/>
    </source>
</evidence>
<gene>
    <name evidence="9" type="primary">ccsB</name>
    <name evidence="9" type="ORF">ACFQKB_16495</name>
</gene>
<evidence type="ECO:0000256" key="1">
    <source>
        <dbReference type="ARBA" id="ARBA00004141"/>
    </source>
</evidence>
<dbReference type="Pfam" id="PF01578">
    <property type="entry name" value="Cytochrom_C_asm"/>
    <property type="match status" value="1"/>
</dbReference>
<feature type="transmembrane region" description="Helical" evidence="7">
    <location>
        <begin position="307"/>
        <end position="322"/>
    </location>
</feature>
<dbReference type="EMBL" id="JBHSXS010000008">
    <property type="protein sequence ID" value="MFC6881370.1"/>
    <property type="molecule type" value="Genomic_DNA"/>
</dbReference>
<dbReference type="PANTHER" id="PTHR30071:SF1">
    <property type="entry name" value="CYTOCHROME B_B6 PROTEIN-RELATED"/>
    <property type="match status" value="1"/>
</dbReference>
<feature type="transmembrane region" description="Helical" evidence="7">
    <location>
        <begin position="105"/>
        <end position="127"/>
    </location>
</feature>
<feature type="transmembrane region" description="Helical" evidence="7">
    <location>
        <begin position="334"/>
        <end position="354"/>
    </location>
</feature>
<reference evidence="10" key="1">
    <citation type="journal article" date="2019" name="Int. J. Syst. Evol. Microbiol.">
        <title>The Global Catalogue of Microorganisms (GCM) 10K type strain sequencing project: providing services to taxonomists for standard genome sequencing and annotation.</title>
        <authorList>
            <consortium name="The Broad Institute Genomics Platform"/>
            <consortium name="The Broad Institute Genome Sequencing Center for Infectious Disease"/>
            <person name="Wu L."/>
            <person name="Ma J."/>
        </authorList>
    </citation>
    <scope>NUCLEOTIDE SEQUENCE [LARGE SCALE GENOMIC DNA]</scope>
    <source>
        <strain evidence="10">JCM 3369</strain>
    </source>
</reference>
<evidence type="ECO:0000256" key="2">
    <source>
        <dbReference type="ARBA" id="ARBA00022692"/>
    </source>
</evidence>
<keyword evidence="4 7" id="KW-1133">Transmembrane helix</keyword>
<dbReference type="NCBIfam" id="TIGR03144">
    <property type="entry name" value="cytochr_II_ccsB"/>
    <property type="match status" value="1"/>
</dbReference>
<evidence type="ECO:0000256" key="7">
    <source>
        <dbReference type="SAM" id="Phobius"/>
    </source>
</evidence>